<evidence type="ECO:0000313" key="2">
    <source>
        <dbReference type="EMBL" id="APZ95540.1"/>
    </source>
</evidence>
<evidence type="ECO:0000313" key="3">
    <source>
        <dbReference type="Proteomes" id="UP000187735"/>
    </source>
</evidence>
<dbReference type="KEGG" id="fmr:Fuma_05199"/>
<evidence type="ECO:0000259" key="1">
    <source>
        <dbReference type="Pfam" id="PF12867"/>
    </source>
</evidence>
<sequence>MFANSLGLLKLRENLLRADIGVPPIPANLRHMSNQEIPTSDAAARILEGTIGQIEFARQYVLELLEATPRELWFQMPSDLPTHVAWQVGHLAVSQYGLLMFRVRGRRPEDLELIPGTFRKAFTRESVPNADPASQPSADELLERLNRVHELATAELANVDPAVLLEPVDMPYAAYPIKLGAILFCPLHEHIHAGQIGLLRRALGLPSVR</sequence>
<dbReference type="SUPFAM" id="SSF109854">
    <property type="entry name" value="DinB/YfiT-like putative metalloenzymes"/>
    <property type="match status" value="1"/>
</dbReference>
<keyword evidence="3" id="KW-1185">Reference proteome</keyword>
<dbReference type="RefSeq" id="WP_218922302.1">
    <property type="nucleotide sequence ID" value="NZ_CP017641.1"/>
</dbReference>
<organism evidence="2 3">
    <name type="scientific">Fuerstiella marisgermanici</name>
    <dbReference type="NCBI Taxonomy" id="1891926"/>
    <lineage>
        <taxon>Bacteria</taxon>
        <taxon>Pseudomonadati</taxon>
        <taxon>Planctomycetota</taxon>
        <taxon>Planctomycetia</taxon>
        <taxon>Planctomycetales</taxon>
        <taxon>Planctomycetaceae</taxon>
        <taxon>Fuerstiella</taxon>
    </lineage>
</organism>
<reference evidence="2 3" key="1">
    <citation type="journal article" date="2016" name="Front. Microbiol.">
        <title>Fuerstia marisgermanicae gen. nov., sp. nov., an Unusual Member of the Phylum Planctomycetes from the German Wadden Sea.</title>
        <authorList>
            <person name="Kohn T."/>
            <person name="Heuer A."/>
            <person name="Jogler M."/>
            <person name="Vollmers J."/>
            <person name="Boedeker C."/>
            <person name="Bunk B."/>
            <person name="Rast P."/>
            <person name="Borchert D."/>
            <person name="Glockner I."/>
            <person name="Freese H.M."/>
            <person name="Klenk H.P."/>
            <person name="Overmann J."/>
            <person name="Kaster A.K."/>
            <person name="Rohde M."/>
            <person name="Wiegand S."/>
            <person name="Jogler C."/>
        </authorList>
    </citation>
    <scope>NUCLEOTIDE SEQUENCE [LARGE SCALE GENOMIC DNA]</scope>
    <source>
        <strain evidence="2 3">NH11</strain>
    </source>
</reference>
<accession>A0A1P8WNA8</accession>
<gene>
    <name evidence="2" type="ORF">Fuma_05199</name>
</gene>
<protein>
    <submittedName>
        <fullName evidence="2">DinB superfamily protein</fullName>
    </submittedName>
</protein>
<proteinExistence type="predicted"/>
<dbReference type="Proteomes" id="UP000187735">
    <property type="component" value="Chromosome"/>
</dbReference>
<dbReference type="EMBL" id="CP017641">
    <property type="protein sequence ID" value="APZ95540.1"/>
    <property type="molecule type" value="Genomic_DNA"/>
</dbReference>
<dbReference type="Pfam" id="PF12867">
    <property type="entry name" value="DinB_2"/>
    <property type="match status" value="1"/>
</dbReference>
<dbReference type="InterPro" id="IPR024775">
    <property type="entry name" value="DinB-like"/>
</dbReference>
<feature type="domain" description="DinB-like" evidence="1">
    <location>
        <begin position="53"/>
        <end position="196"/>
    </location>
</feature>
<name>A0A1P8WNA8_9PLAN</name>
<dbReference type="AlphaFoldDB" id="A0A1P8WNA8"/>
<dbReference type="Gene3D" id="1.20.120.450">
    <property type="entry name" value="dinb family like domain"/>
    <property type="match status" value="1"/>
</dbReference>
<dbReference type="InterPro" id="IPR034660">
    <property type="entry name" value="DinB/YfiT-like"/>
</dbReference>